<dbReference type="Proteomes" id="UP000789920">
    <property type="component" value="Unassembled WGS sequence"/>
</dbReference>
<gene>
    <name evidence="1" type="ORF">RPERSI_LOCUS12158</name>
</gene>
<proteinExistence type="predicted"/>
<feature type="non-terminal residue" evidence="1">
    <location>
        <position position="1"/>
    </location>
</feature>
<evidence type="ECO:0000313" key="2">
    <source>
        <dbReference type="Proteomes" id="UP000789920"/>
    </source>
</evidence>
<protein>
    <submittedName>
        <fullName evidence="1">36670_t:CDS:1</fullName>
    </submittedName>
</protein>
<reference evidence="1" key="1">
    <citation type="submission" date="2021-06" db="EMBL/GenBank/DDBJ databases">
        <authorList>
            <person name="Kallberg Y."/>
            <person name="Tangrot J."/>
            <person name="Rosling A."/>
        </authorList>
    </citation>
    <scope>NUCLEOTIDE SEQUENCE</scope>
    <source>
        <strain evidence="1">MA461A</strain>
    </source>
</reference>
<evidence type="ECO:0000313" key="1">
    <source>
        <dbReference type="EMBL" id="CAG8731011.1"/>
    </source>
</evidence>
<organism evidence="1 2">
    <name type="scientific">Racocetra persica</name>
    <dbReference type="NCBI Taxonomy" id="160502"/>
    <lineage>
        <taxon>Eukaryota</taxon>
        <taxon>Fungi</taxon>
        <taxon>Fungi incertae sedis</taxon>
        <taxon>Mucoromycota</taxon>
        <taxon>Glomeromycotina</taxon>
        <taxon>Glomeromycetes</taxon>
        <taxon>Diversisporales</taxon>
        <taxon>Gigasporaceae</taxon>
        <taxon>Racocetra</taxon>
    </lineage>
</organism>
<accession>A0ACA9Q2L8</accession>
<dbReference type="EMBL" id="CAJVQC010025764">
    <property type="protein sequence ID" value="CAG8731011.1"/>
    <property type="molecule type" value="Genomic_DNA"/>
</dbReference>
<comment type="caution">
    <text evidence="1">The sequence shown here is derived from an EMBL/GenBank/DDBJ whole genome shotgun (WGS) entry which is preliminary data.</text>
</comment>
<sequence>GLARIGSTLFSELRNAIFANVAQKAIRKVAKNVFYHLHQLDLDFHLKRQTGGLSRAIDRGTK</sequence>
<keyword evidence="2" id="KW-1185">Reference proteome</keyword>
<name>A0ACA9Q2L8_9GLOM</name>